<evidence type="ECO:0000256" key="5">
    <source>
        <dbReference type="ARBA" id="ARBA00022741"/>
    </source>
</evidence>
<dbReference type="GO" id="GO:0005524">
    <property type="term" value="F:ATP binding"/>
    <property type="evidence" value="ECO:0007669"/>
    <property type="project" value="UniProtKB-KW"/>
</dbReference>
<dbReference type="InterPro" id="IPR025662">
    <property type="entry name" value="Sigma_54_int_dom_ATP-bd_1"/>
</dbReference>
<dbReference type="Pfam" id="PF17865">
    <property type="entry name" value="AAA_lid_5"/>
    <property type="match status" value="1"/>
</dbReference>
<keyword evidence="8" id="KW-0539">Nucleus</keyword>
<evidence type="ECO:0000256" key="1">
    <source>
        <dbReference type="ARBA" id="ARBA00004604"/>
    </source>
</evidence>
<keyword evidence="6" id="KW-0067">ATP-binding</keyword>
<dbReference type="PANTHER" id="PTHR48103">
    <property type="entry name" value="MIDASIN-RELATED"/>
    <property type="match status" value="1"/>
</dbReference>
<dbReference type="InterPro" id="IPR041190">
    <property type="entry name" value="Midasin_AAA_lid_5"/>
</dbReference>
<evidence type="ECO:0000256" key="6">
    <source>
        <dbReference type="ARBA" id="ARBA00022840"/>
    </source>
</evidence>
<dbReference type="Pfam" id="PF17867">
    <property type="entry name" value="AAA_lid_7"/>
    <property type="match status" value="1"/>
</dbReference>
<accession>S9UNV5</accession>
<feature type="domain" description="AAA+ ATPase" evidence="9">
    <location>
        <begin position="23"/>
        <end position="211"/>
    </location>
</feature>
<dbReference type="FunFam" id="3.40.50.300:FF:002705">
    <property type="entry name" value="Midasin"/>
    <property type="match status" value="1"/>
</dbReference>
<comment type="similarity">
    <text evidence="3">Belongs to the midasin family.</text>
</comment>
<dbReference type="GO" id="GO:0030687">
    <property type="term" value="C:preribosome, large subunit precursor"/>
    <property type="evidence" value="ECO:0007669"/>
    <property type="project" value="TreeGrafter"/>
</dbReference>
<evidence type="ECO:0000256" key="3">
    <source>
        <dbReference type="ARBA" id="ARBA00007188"/>
    </source>
</evidence>
<keyword evidence="7" id="KW-0143">Chaperone</keyword>
<comment type="subcellular location">
    <subcellularLocation>
        <location evidence="1">Nucleus</location>
        <location evidence="1">Nucleolus</location>
    </subcellularLocation>
    <subcellularLocation>
        <location evidence="2">Nucleus</location>
        <location evidence="2">Nucleoplasm</location>
    </subcellularLocation>
</comment>
<gene>
    <name evidence="10" type="ORF">STCU_04068</name>
</gene>
<protein>
    <recommendedName>
        <fullName evidence="4">Midasin</fullName>
    </recommendedName>
</protein>
<feature type="domain" description="AAA+ ATPase" evidence="9">
    <location>
        <begin position="354"/>
        <end position="593"/>
    </location>
</feature>
<reference evidence="10 11" key="1">
    <citation type="journal article" date="2013" name="PLoS ONE">
        <title>Predicting the Proteins of Angomonas deanei, Strigomonas culicis and Their Respective Endosymbionts Reveals New Aspects of the Trypanosomatidae Family.</title>
        <authorList>
            <person name="Motta M.C."/>
            <person name="Martins A.C."/>
            <person name="de Souza S.S."/>
            <person name="Catta-Preta C.M."/>
            <person name="Silva R."/>
            <person name="Klein C.C."/>
            <person name="de Almeida L.G."/>
            <person name="de Lima Cunha O."/>
            <person name="Ciapina L.P."/>
            <person name="Brocchi M."/>
            <person name="Colabardini A.C."/>
            <person name="de Araujo Lima B."/>
            <person name="Machado C.R."/>
            <person name="de Almeida Soares C.M."/>
            <person name="Probst C.M."/>
            <person name="de Menezes C.B."/>
            <person name="Thompson C.E."/>
            <person name="Bartholomeu D.C."/>
            <person name="Gradia D.F."/>
            <person name="Pavoni D.P."/>
            <person name="Grisard E.C."/>
            <person name="Fantinatti-Garboggini F."/>
            <person name="Marchini F.K."/>
            <person name="Rodrigues-Luiz G.F."/>
            <person name="Wagner G."/>
            <person name="Goldman G.H."/>
            <person name="Fietto J.L."/>
            <person name="Elias M.C."/>
            <person name="Goldman M.H."/>
            <person name="Sagot M.F."/>
            <person name="Pereira M."/>
            <person name="Stoco P.H."/>
            <person name="de Mendonca-Neto R.P."/>
            <person name="Teixeira S.M."/>
            <person name="Maciel T.E."/>
            <person name="de Oliveira Mendes T.A."/>
            <person name="Urmenyi T.P."/>
            <person name="de Souza W."/>
            <person name="Schenkman S."/>
            <person name="de Vasconcelos A.T."/>
        </authorList>
    </citation>
    <scope>NUCLEOTIDE SEQUENCE [LARGE SCALE GENOMIC DNA]</scope>
</reference>
<sequence>MPNLVVTETVENNLRALQKTLECSTAVLVQGEIGCGKSLLVMHLAELKGAKENMIQLNVDDTFDSKDLLGKYTATETPGAFEWVPGPLTLAVERGYWILMEDIDLASFDVFSVILSLLENSTLFISDKNLTITAHKDFKLIATQQLFTSGNALLTKKSTAVPYAELWGTVIMESLPSSEICAIIAAMHANFPQSIAENLADLRVNTMGTPLVSLRTLLKWAARVAKLLNNSVQFSKNNSGGTAGAGEFLSSTVREIALKEAYDCFVAKFAPGNEHDSTLLLIASACGVPDAVAEPLVLENKPIQTVNSNSFSIGRVNLPFLSVVNGLSRDSRVAFAPTRLAMSLLERLGAAVDSREHVLLSGETGVGKTFIVQYLADQLGQTLIVHNLNQQTDTSDFMGGWKPVDVMITVRELYNDFIALFSDCFNAEKNVDFLHSLQQSMSARKWERVTKQMLKGCNTFRVKQATTEFPQEVVDRWTEEEKKLQDTLEIIDQTKANVAFRFEEGSLVKAWREGHWILLDELNLATNEVLERVSSVLGDVDRLFLSDRGTSEPIHRHKNFHVFANMNPPTDVGKKDLPPSLRSRFTEFYVSEPFNRNDVSIVVKEYIGFLTHDPKIEEITQFFLDCVEKAKTVLCSLDGETKPPSFSLRTLTRALSYVRKAAPLYGFLTALYDGLLLGFATPLQRRFHSIVEQLIVKNIFKNKKPPSPTLPKQPTDHCISYEHIWVPAGEQDPFNDPAFILTESVKGHVTNLARAVFANRPVLLEGPTSSGKSSMVKYLAELTGNTFVRINNHDSTEVQEYLGHYVTDETGKLRFVDGILVTAVRNGHWVVLGRTEPGAQRCAGGTESTLG</sequence>
<proteinExistence type="inferred from homology"/>
<comment type="caution">
    <text evidence="10">The sequence shown here is derived from an EMBL/GenBank/DDBJ whole genome shotgun (WGS) entry which is preliminary data.</text>
</comment>
<keyword evidence="5" id="KW-0547">Nucleotide-binding</keyword>
<keyword evidence="11" id="KW-1185">Reference proteome</keyword>
<dbReference type="Pfam" id="PF07728">
    <property type="entry name" value="AAA_5"/>
    <property type="match status" value="4"/>
</dbReference>
<dbReference type="EMBL" id="ATMH01004068">
    <property type="protein sequence ID" value="EPY30434.1"/>
    <property type="molecule type" value="Genomic_DNA"/>
</dbReference>
<evidence type="ECO:0000256" key="4">
    <source>
        <dbReference type="ARBA" id="ARBA00017143"/>
    </source>
</evidence>
<dbReference type="Proteomes" id="UP000015354">
    <property type="component" value="Unassembled WGS sequence"/>
</dbReference>
<evidence type="ECO:0000256" key="7">
    <source>
        <dbReference type="ARBA" id="ARBA00023186"/>
    </source>
</evidence>
<dbReference type="Gene3D" id="3.40.50.300">
    <property type="entry name" value="P-loop containing nucleotide triphosphate hydrolases"/>
    <property type="match status" value="3"/>
</dbReference>
<dbReference type="GO" id="GO:0000027">
    <property type="term" value="P:ribosomal large subunit assembly"/>
    <property type="evidence" value="ECO:0007669"/>
    <property type="project" value="TreeGrafter"/>
</dbReference>
<dbReference type="GO" id="GO:0005730">
    <property type="term" value="C:nucleolus"/>
    <property type="evidence" value="ECO:0007669"/>
    <property type="project" value="UniProtKB-SubCell"/>
</dbReference>
<evidence type="ECO:0000313" key="11">
    <source>
        <dbReference type="Proteomes" id="UP000015354"/>
    </source>
</evidence>
<dbReference type="PROSITE" id="PS00675">
    <property type="entry name" value="SIGMA54_INTERACT_1"/>
    <property type="match status" value="1"/>
</dbReference>
<dbReference type="PANTHER" id="PTHR48103:SF2">
    <property type="entry name" value="MIDASIN"/>
    <property type="match status" value="1"/>
</dbReference>
<evidence type="ECO:0000259" key="9">
    <source>
        <dbReference type="SMART" id="SM00382"/>
    </source>
</evidence>
<dbReference type="AlphaFoldDB" id="S9UNV5"/>
<dbReference type="GO" id="GO:0005654">
    <property type="term" value="C:nucleoplasm"/>
    <property type="evidence" value="ECO:0007669"/>
    <property type="project" value="UniProtKB-SubCell"/>
</dbReference>
<dbReference type="InterPro" id="IPR011704">
    <property type="entry name" value="ATPase_dyneun-rel_AAA"/>
</dbReference>
<dbReference type="GO" id="GO:0000055">
    <property type="term" value="P:ribosomal large subunit export from nucleus"/>
    <property type="evidence" value="ECO:0007669"/>
    <property type="project" value="TreeGrafter"/>
</dbReference>
<dbReference type="GO" id="GO:0016887">
    <property type="term" value="F:ATP hydrolysis activity"/>
    <property type="evidence" value="ECO:0007669"/>
    <property type="project" value="InterPro"/>
</dbReference>
<organism evidence="10 11">
    <name type="scientific">Strigomonas culicis</name>
    <dbReference type="NCBI Taxonomy" id="28005"/>
    <lineage>
        <taxon>Eukaryota</taxon>
        <taxon>Discoba</taxon>
        <taxon>Euglenozoa</taxon>
        <taxon>Kinetoplastea</taxon>
        <taxon>Metakinetoplastina</taxon>
        <taxon>Trypanosomatida</taxon>
        <taxon>Trypanosomatidae</taxon>
        <taxon>Strigomonadinae</taxon>
        <taxon>Strigomonas</taxon>
    </lineage>
</organism>
<dbReference type="SUPFAM" id="SSF52540">
    <property type="entry name" value="P-loop containing nucleoside triphosphate hydrolases"/>
    <property type="match status" value="3"/>
</dbReference>
<dbReference type="OrthoDB" id="278478at2759"/>
<dbReference type="InterPro" id="IPR003593">
    <property type="entry name" value="AAA+_ATPase"/>
</dbReference>
<dbReference type="FunFam" id="3.40.50.300:FF:000142">
    <property type="entry name" value="Midasin"/>
    <property type="match status" value="1"/>
</dbReference>
<evidence type="ECO:0000313" key="10">
    <source>
        <dbReference type="EMBL" id="EPY30434.1"/>
    </source>
</evidence>
<evidence type="ECO:0000256" key="2">
    <source>
        <dbReference type="ARBA" id="ARBA00004642"/>
    </source>
</evidence>
<dbReference type="InterPro" id="IPR027417">
    <property type="entry name" value="P-loop_NTPase"/>
</dbReference>
<dbReference type="SMART" id="SM00382">
    <property type="entry name" value="AAA"/>
    <property type="match status" value="2"/>
</dbReference>
<dbReference type="InterPro" id="IPR040848">
    <property type="entry name" value="AAA_lid_7"/>
</dbReference>
<name>S9UNV5_9TRYP</name>
<evidence type="ECO:0000256" key="8">
    <source>
        <dbReference type="ARBA" id="ARBA00023242"/>
    </source>
</evidence>